<dbReference type="Pfam" id="PF00481">
    <property type="entry name" value="PP2C"/>
    <property type="match status" value="1"/>
</dbReference>
<dbReference type="Proteomes" id="UP000011083">
    <property type="component" value="Unassembled WGS sequence"/>
</dbReference>
<dbReference type="InterPro" id="IPR015655">
    <property type="entry name" value="PP2C"/>
</dbReference>
<dbReference type="EMBL" id="KB007974">
    <property type="protein sequence ID" value="ELR17464.1"/>
    <property type="molecule type" value="Genomic_DNA"/>
</dbReference>
<dbReference type="InterPro" id="IPR036457">
    <property type="entry name" value="PPM-type-like_dom_sf"/>
</dbReference>
<dbReference type="RefSeq" id="XP_004339477.1">
    <property type="nucleotide sequence ID" value="XM_004339429.1"/>
</dbReference>
<feature type="region of interest" description="Disordered" evidence="1">
    <location>
        <begin position="76"/>
        <end position="152"/>
    </location>
</feature>
<evidence type="ECO:0000256" key="1">
    <source>
        <dbReference type="SAM" id="MobiDB-lite"/>
    </source>
</evidence>
<evidence type="ECO:0000313" key="3">
    <source>
        <dbReference type="EMBL" id="ELR17464.1"/>
    </source>
</evidence>
<organism evidence="3 4">
    <name type="scientific">Acanthamoeba castellanii (strain ATCC 30010 / Neff)</name>
    <dbReference type="NCBI Taxonomy" id="1257118"/>
    <lineage>
        <taxon>Eukaryota</taxon>
        <taxon>Amoebozoa</taxon>
        <taxon>Discosea</taxon>
        <taxon>Longamoebia</taxon>
        <taxon>Centramoebida</taxon>
        <taxon>Acanthamoebidae</taxon>
        <taxon>Acanthamoeba</taxon>
    </lineage>
</organism>
<dbReference type="PROSITE" id="PS51746">
    <property type="entry name" value="PPM_2"/>
    <property type="match status" value="1"/>
</dbReference>
<feature type="region of interest" description="Disordered" evidence="1">
    <location>
        <begin position="164"/>
        <end position="185"/>
    </location>
</feature>
<reference evidence="3 4" key="1">
    <citation type="journal article" date="2013" name="Genome Biol.">
        <title>Genome of Acanthamoeba castellanii highlights extensive lateral gene transfer and early evolution of tyrosine kinase signaling.</title>
        <authorList>
            <person name="Clarke M."/>
            <person name="Lohan A.J."/>
            <person name="Liu B."/>
            <person name="Lagkouvardos I."/>
            <person name="Roy S."/>
            <person name="Zafar N."/>
            <person name="Bertelli C."/>
            <person name="Schilde C."/>
            <person name="Kianianmomeni A."/>
            <person name="Burglin T.R."/>
            <person name="Frech C."/>
            <person name="Turcotte B."/>
            <person name="Kopec K.O."/>
            <person name="Synnott J.M."/>
            <person name="Choo C."/>
            <person name="Paponov I."/>
            <person name="Finkler A."/>
            <person name="Soon Heng Tan C."/>
            <person name="Hutchins A.P."/>
            <person name="Weinmeier T."/>
            <person name="Rattei T."/>
            <person name="Chu J.S."/>
            <person name="Gimenez G."/>
            <person name="Irimia M."/>
            <person name="Rigden D.J."/>
            <person name="Fitzpatrick D.A."/>
            <person name="Lorenzo-Morales J."/>
            <person name="Bateman A."/>
            <person name="Chiu C.H."/>
            <person name="Tang P."/>
            <person name="Hegemann P."/>
            <person name="Fromm H."/>
            <person name="Raoult D."/>
            <person name="Greub G."/>
            <person name="Miranda-Saavedra D."/>
            <person name="Chen N."/>
            <person name="Nash P."/>
            <person name="Ginger M.L."/>
            <person name="Horn M."/>
            <person name="Schaap P."/>
            <person name="Caler L."/>
            <person name="Loftus B."/>
        </authorList>
    </citation>
    <scope>NUCLEOTIDE SEQUENCE [LARGE SCALE GENOMIC DNA]</scope>
    <source>
        <strain evidence="3 4">Neff</strain>
    </source>
</reference>
<dbReference type="GeneID" id="14918127"/>
<dbReference type="STRING" id="1257118.L8GW64"/>
<name>L8GW64_ACACF</name>
<keyword evidence="4" id="KW-1185">Reference proteome</keyword>
<dbReference type="OrthoDB" id="10264738at2759"/>
<dbReference type="GO" id="GO:0004722">
    <property type="term" value="F:protein serine/threonine phosphatase activity"/>
    <property type="evidence" value="ECO:0007669"/>
    <property type="project" value="InterPro"/>
</dbReference>
<evidence type="ECO:0000259" key="2">
    <source>
        <dbReference type="PROSITE" id="PS51746"/>
    </source>
</evidence>
<dbReference type="SMART" id="SM00332">
    <property type="entry name" value="PP2Cc"/>
    <property type="match status" value="1"/>
</dbReference>
<dbReference type="Gene3D" id="3.60.40.10">
    <property type="entry name" value="PPM-type phosphatase domain"/>
    <property type="match status" value="1"/>
</dbReference>
<feature type="compositionally biased region" description="Low complexity" evidence="1">
    <location>
        <begin position="164"/>
        <end position="173"/>
    </location>
</feature>
<accession>L8GW64</accession>
<feature type="compositionally biased region" description="Low complexity" evidence="1">
    <location>
        <begin position="114"/>
        <end position="123"/>
    </location>
</feature>
<dbReference type="VEuPathDB" id="AmoebaDB:ACA1_062060"/>
<evidence type="ECO:0000313" key="4">
    <source>
        <dbReference type="Proteomes" id="UP000011083"/>
    </source>
</evidence>
<dbReference type="SUPFAM" id="SSF81606">
    <property type="entry name" value="PP2C-like"/>
    <property type="match status" value="1"/>
</dbReference>
<dbReference type="InterPro" id="IPR001932">
    <property type="entry name" value="PPM-type_phosphatase-like_dom"/>
</dbReference>
<dbReference type="KEGG" id="acan:ACA1_062060"/>
<feature type="domain" description="PPM-type phosphatase" evidence="2">
    <location>
        <begin position="195"/>
        <end position="491"/>
    </location>
</feature>
<sequence length="624" mass="70404">MDKEQDFFVNSNARIKARKHKSLCYSASQAEEGTQKLAAKKELPWEREWFQRRQRRLAKREEERLVQLLQKKHSGQLLRYQQERQRKQQQQQQHERRDEQEGEEEGEEGDHGLEQQQRQSRQQEGLVYEMETDGGGGGEEDEEEEHRRQQQRLHDAAWALTNSGWGEEGSWSSQEAPYTPPLRRTISSPLVKSKTIGNYTQQGNDHLHAGENQDRHLFYWDEERSLLWLGVFDGHSGSAAADFLCRRLLPNIDTLLPPSRKSYSRDNLMAAIRTGIIETENQFRQEDQPDGACLLLACLSGEWLVVANVGDSRAVLGSYSLGSTHQLTSRTLTNDHNATNEVEAKLARFRFLKNNGLLSSSASPSDYSEEELIEQVKDIMEGSDIIENGRLLTVQLTRSIGDFGIKRCCFDVVSNEPEFTILQLCEEDRLLILASDGVWATVTADRAVDMVMEKVINLSSYIDRIGPAEYLVQEAVSKGSGDDQTALVLDLNKYRKGLLKPHHATFSGVSPLERTIKKGLFLSDRQCRLNSNMYGSATRSFGAKMALLHAKGSFIGSSEPNKFDVDARKAQSLASSAHKPGNVVPPAPLRTSVLGLFDSAAIEESKAREADRKKKGVLYGRTYF</sequence>
<dbReference type="PANTHER" id="PTHR47992">
    <property type="entry name" value="PROTEIN PHOSPHATASE"/>
    <property type="match status" value="1"/>
</dbReference>
<protein>
    <submittedName>
        <fullName evidence="3">Protein phosphatase 2C domain containing protein</fullName>
    </submittedName>
</protein>
<proteinExistence type="predicted"/>
<gene>
    <name evidence="3" type="ORF">ACA1_062060</name>
</gene>
<dbReference type="AlphaFoldDB" id="L8GW64"/>
<dbReference type="CDD" id="cd00143">
    <property type="entry name" value="PP2Cc"/>
    <property type="match status" value="1"/>
</dbReference>